<evidence type="ECO:0000313" key="2">
    <source>
        <dbReference type="EMBL" id="KAB5557425.1"/>
    </source>
</evidence>
<feature type="compositionally biased region" description="Basic and acidic residues" evidence="1">
    <location>
        <begin position="20"/>
        <end position="44"/>
    </location>
</feature>
<feature type="region of interest" description="Disordered" evidence="1">
    <location>
        <begin position="14"/>
        <end position="55"/>
    </location>
</feature>
<dbReference type="Proteomes" id="UP000326939">
    <property type="component" value="Chromosome 5"/>
</dbReference>
<dbReference type="SUPFAM" id="SSF81383">
    <property type="entry name" value="F-box domain"/>
    <property type="match status" value="1"/>
</dbReference>
<accession>A0A5N5MQI7</accession>
<evidence type="ECO:0000313" key="3">
    <source>
        <dbReference type="Proteomes" id="UP000326939"/>
    </source>
</evidence>
<sequence>MTWQVFIENHQVPHGTGSEIRTRTEQTRPSRDKSPYDPPHDVYQTEKTAARSTQHKLNDSKTISLKTSSCIANFLVPVIAMAVAPVESKASLSSDLFYDILRRLDGPTLASAACACAAFCSISKEEKLWENTVFPLIVNKEVTEYQGNDYLEYPEEWTEAEYYGDVDEFESVAPSNFVSIVDIRYKDRTICSKVLWGIPNANEFNGWFYNCPFRIDLLTYAARGDDNEGEVFLSVSDGLPPILSMEKERKDGKLWMELRDGLRLSWIVVNKKMKQAANLASWSPLGGQRHWPTDKDFLIRFGSVLSAKDIFPFQVVECILIMKFRVIHTEGEGVPTSLKLTELSMQLEDMEGAHVNGRNSLLILKEALSCRRSKNYSEVLESCHLYSKAQSELKEEKMKNESRLDRLCIVTGIAAFLTFWYCIL</sequence>
<proteinExistence type="predicted"/>
<evidence type="ECO:0000256" key="1">
    <source>
        <dbReference type="SAM" id="MobiDB-lite"/>
    </source>
</evidence>
<comment type="caution">
    <text evidence="2">The sequence shown here is derived from an EMBL/GenBank/DDBJ whole genome shotgun (WGS) entry which is preliminary data.</text>
</comment>
<reference evidence="3" key="1">
    <citation type="journal article" date="2019" name="Gigascience">
        <title>De novo genome assembly of the endangered Acer yangbiense, a plant species with extremely small populations endemic to Yunnan Province, China.</title>
        <authorList>
            <person name="Yang J."/>
            <person name="Wariss H.M."/>
            <person name="Tao L."/>
            <person name="Zhang R."/>
            <person name="Yun Q."/>
            <person name="Hollingsworth P."/>
            <person name="Dao Z."/>
            <person name="Luo G."/>
            <person name="Guo H."/>
            <person name="Ma Y."/>
            <person name="Sun W."/>
        </authorList>
    </citation>
    <scope>NUCLEOTIDE SEQUENCE [LARGE SCALE GENOMIC DNA]</scope>
    <source>
        <strain evidence="3">cv. br00</strain>
    </source>
</reference>
<gene>
    <name evidence="2" type="ORF">DKX38_008334</name>
</gene>
<dbReference type="AlphaFoldDB" id="A0A5N5MQI7"/>
<keyword evidence="3" id="KW-1185">Reference proteome</keyword>
<dbReference type="PANTHER" id="PTHR33736">
    <property type="entry name" value="F-BOX PROTEIN-RELATED"/>
    <property type="match status" value="1"/>
</dbReference>
<dbReference type="EMBL" id="VDCV01000005">
    <property type="protein sequence ID" value="KAB5557425.1"/>
    <property type="molecule type" value="Genomic_DNA"/>
</dbReference>
<dbReference type="InterPro" id="IPR045283">
    <property type="entry name" value="AT3G44326-like"/>
</dbReference>
<dbReference type="InterPro" id="IPR036047">
    <property type="entry name" value="F-box-like_dom_sf"/>
</dbReference>
<dbReference type="PANTHER" id="PTHR33736:SF12">
    <property type="entry name" value="F-BOX DOMAIN-CONTAINING PROTEIN"/>
    <property type="match status" value="1"/>
</dbReference>
<organism evidence="2 3">
    <name type="scientific">Salix brachista</name>
    <dbReference type="NCBI Taxonomy" id="2182728"/>
    <lineage>
        <taxon>Eukaryota</taxon>
        <taxon>Viridiplantae</taxon>
        <taxon>Streptophyta</taxon>
        <taxon>Embryophyta</taxon>
        <taxon>Tracheophyta</taxon>
        <taxon>Spermatophyta</taxon>
        <taxon>Magnoliopsida</taxon>
        <taxon>eudicotyledons</taxon>
        <taxon>Gunneridae</taxon>
        <taxon>Pentapetalae</taxon>
        <taxon>rosids</taxon>
        <taxon>fabids</taxon>
        <taxon>Malpighiales</taxon>
        <taxon>Salicaceae</taxon>
        <taxon>Saliceae</taxon>
        <taxon>Salix</taxon>
    </lineage>
</organism>
<name>A0A5N5MQI7_9ROSI</name>
<protein>
    <recommendedName>
        <fullName evidence="4">F-box domain-containing protein</fullName>
    </recommendedName>
</protein>
<evidence type="ECO:0008006" key="4">
    <source>
        <dbReference type="Google" id="ProtNLM"/>
    </source>
</evidence>